<dbReference type="Proteomes" id="UP000479000">
    <property type="component" value="Unassembled WGS sequence"/>
</dbReference>
<dbReference type="OrthoDB" id="6612143at2759"/>
<protein>
    <recommendedName>
        <fullName evidence="3">Reverse transcriptase domain-containing protein</fullName>
    </recommendedName>
</protein>
<gene>
    <name evidence="1" type="ORF">NTEN_LOCUS20557</name>
</gene>
<dbReference type="AlphaFoldDB" id="A0A6H5HHV5"/>
<organism evidence="1 2">
    <name type="scientific">Nesidiocoris tenuis</name>
    <dbReference type="NCBI Taxonomy" id="355587"/>
    <lineage>
        <taxon>Eukaryota</taxon>
        <taxon>Metazoa</taxon>
        <taxon>Ecdysozoa</taxon>
        <taxon>Arthropoda</taxon>
        <taxon>Hexapoda</taxon>
        <taxon>Insecta</taxon>
        <taxon>Pterygota</taxon>
        <taxon>Neoptera</taxon>
        <taxon>Paraneoptera</taxon>
        <taxon>Hemiptera</taxon>
        <taxon>Heteroptera</taxon>
        <taxon>Panheteroptera</taxon>
        <taxon>Cimicomorpha</taxon>
        <taxon>Miridae</taxon>
        <taxon>Dicyphina</taxon>
        <taxon>Nesidiocoris</taxon>
    </lineage>
</organism>
<sequence length="147" mass="16972">MPDYADDVATLISARSMELALAMQKTEIVVLTRQRIHTLVPLKVNDVEIPTKHAVRYLGVLFGPKLTFWAHIERFADKGARMVADLSRLMDNTRGPKSSKRRLLMSTVNSVILYEAEIWADSLRYEKYRKRMAPAQRRGPLLVPYEW</sequence>
<evidence type="ECO:0008006" key="3">
    <source>
        <dbReference type="Google" id="ProtNLM"/>
    </source>
</evidence>
<reference evidence="1 2" key="1">
    <citation type="submission" date="2020-02" db="EMBL/GenBank/DDBJ databases">
        <authorList>
            <person name="Ferguson B K."/>
        </authorList>
    </citation>
    <scope>NUCLEOTIDE SEQUENCE [LARGE SCALE GENOMIC DNA]</scope>
</reference>
<dbReference type="EMBL" id="CADCXU010030277">
    <property type="protein sequence ID" value="CAB0016351.1"/>
    <property type="molecule type" value="Genomic_DNA"/>
</dbReference>
<evidence type="ECO:0000313" key="2">
    <source>
        <dbReference type="Proteomes" id="UP000479000"/>
    </source>
</evidence>
<evidence type="ECO:0000313" key="1">
    <source>
        <dbReference type="EMBL" id="CAB0016351.1"/>
    </source>
</evidence>
<feature type="non-terminal residue" evidence="1">
    <location>
        <position position="147"/>
    </location>
</feature>
<proteinExistence type="predicted"/>
<accession>A0A6H5HHV5</accession>
<keyword evidence="2" id="KW-1185">Reference proteome</keyword>
<name>A0A6H5HHV5_9HEMI</name>